<feature type="domain" description="Zn(2)-C6 fungal-type" evidence="4">
    <location>
        <begin position="15"/>
        <end position="43"/>
    </location>
</feature>
<dbReference type="EMBL" id="JAGMUV010000004">
    <property type="protein sequence ID" value="KAH7161494.1"/>
    <property type="molecule type" value="Genomic_DNA"/>
</dbReference>
<evidence type="ECO:0000256" key="1">
    <source>
        <dbReference type="ARBA" id="ARBA00004123"/>
    </source>
</evidence>
<comment type="subcellular location">
    <subcellularLocation>
        <location evidence="1">Nucleus</location>
    </subcellularLocation>
</comment>
<dbReference type="GO" id="GO:0000976">
    <property type="term" value="F:transcription cis-regulatory region binding"/>
    <property type="evidence" value="ECO:0007669"/>
    <property type="project" value="TreeGrafter"/>
</dbReference>
<name>A0A9P9FGZ4_9HYPO</name>
<evidence type="ECO:0000256" key="3">
    <source>
        <dbReference type="SAM" id="MobiDB-lite"/>
    </source>
</evidence>
<evidence type="ECO:0000313" key="6">
    <source>
        <dbReference type="Proteomes" id="UP000738349"/>
    </source>
</evidence>
<dbReference type="PROSITE" id="PS00463">
    <property type="entry name" value="ZN2_CY6_FUNGAL_1"/>
    <property type="match status" value="1"/>
</dbReference>
<dbReference type="Pfam" id="PF00172">
    <property type="entry name" value="Zn_clus"/>
    <property type="match status" value="1"/>
</dbReference>
<feature type="region of interest" description="Disordered" evidence="3">
    <location>
        <begin position="57"/>
        <end position="78"/>
    </location>
</feature>
<evidence type="ECO:0000259" key="4">
    <source>
        <dbReference type="PROSITE" id="PS50048"/>
    </source>
</evidence>
<evidence type="ECO:0000313" key="5">
    <source>
        <dbReference type="EMBL" id="KAH7161494.1"/>
    </source>
</evidence>
<dbReference type="Proteomes" id="UP000738349">
    <property type="component" value="Unassembled WGS sequence"/>
</dbReference>
<organism evidence="5 6">
    <name type="scientific">Dactylonectria macrodidyma</name>
    <dbReference type="NCBI Taxonomy" id="307937"/>
    <lineage>
        <taxon>Eukaryota</taxon>
        <taxon>Fungi</taxon>
        <taxon>Dikarya</taxon>
        <taxon>Ascomycota</taxon>
        <taxon>Pezizomycotina</taxon>
        <taxon>Sordariomycetes</taxon>
        <taxon>Hypocreomycetidae</taxon>
        <taxon>Hypocreales</taxon>
        <taxon>Nectriaceae</taxon>
        <taxon>Dactylonectria</taxon>
    </lineage>
</organism>
<keyword evidence="6" id="KW-1185">Reference proteome</keyword>
<feature type="compositionally biased region" description="Polar residues" evidence="3">
    <location>
        <begin position="57"/>
        <end position="71"/>
    </location>
</feature>
<dbReference type="GO" id="GO:0005634">
    <property type="term" value="C:nucleus"/>
    <property type="evidence" value="ECO:0007669"/>
    <property type="project" value="UniProtKB-SubCell"/>
</dbReference>
<sequence>MSLSIRKNITRSRNGCAVCKSKRLKCDEAKPYCSRCERLGITCPGYQKSLKWNTRSKSSLGQENSLGTGSDSPLEMPGYVLDQPQTHGHQPTVNLHNPEFSEEFANIMNTEDIQIQEYACLESPLPFINPLQGAHQFGIDATPGPSSYMEYQGMNDDQRWPEGILSPSQQLDLDPTSVPSSQLDHGELNAEDVWPDTFLNTVQQGSEVADRQVSLRRLSASRRDTALSRALQDHSSILVEYYFKEVCGLMSCYDSRMNPYRTAISNVWSQSQSLYYIIQSMAAACLSEVSPNLSKISRQLRDAAVTSVSKETSVTQMETSSLLALVMLGMSLCWHDAGSLGQSEFELLARTTRFSEAHGDNLSLADKQKKIFFYNSLIYWRMLLSFVTDQDLAFPAALHPQPYPSQSRTTQPWELRMPHPQTGIGIEVQELVANVGSLVRRERKRIRSRRYSSRQDIEQSKSAIQTAEELYVKLCAIDLPIESAIVDSGDEMTPTIHLLKIAEAYRCMGLLQLYRNFPDLLLLYSPPGDALDQSRPPTSTGIDPDPIDAGLLMDTWLTCLALHILDLVEAVPVSSRSRSIQPLLMVSVCSELSLSRSFCLTAGLQQVPVATITSSPRIKVPPTAMDVLQARRTIVSRLSYFENVLAAKPIRRMLLLIKETWASMDEKQHDVYWMDVMMEKGYETLMG</sequence>
<dbReference type="OrthoDB" id="39175at2759"/>
<dbReference type="SUPFAM" id="SSF57701">
    <property type="entry name" value="Zn2/Cys6 DNA-binding domain"/>
    <property type="match status" value="1"/>
</dbReference>
<dbReference type="GO" id="GO:0008270">
    <property type="term" value="F:zinc ion binding"/>
    <property type="evidence" value="ECO:0007669"/>
    <property type="project" value="InterPro"/>
</dbReference>
<proteinExistence type="predicted"/>
<dbReference type="SMART" id="SM00066">
    <property type="entry name" value="GAL4"/>
    <property type="match status" value="1"/>
</dbReference>
<dbReference type="GO" id="GO:0045944">
    <property type="term" value="P:positive regulation of transcription by RNA polymerase II"/>
    <property type="evidence" value="ECO:0007669"/>
    <property type="project" value="TreeGrafter"/>
</dbReference>
<dbReference type="AlphaFoldDB" id="A0A9P9FGZ4"/>
<dbReference type="Gene3D" id="4.10.240.10">
    <property type="entry name" value="Zn(2)-C6 fungal-type DNA-binding domain"/>
    <property type="match status" value="1"/>
</dbReference>
<dbReference type="InterPro" id="IPR036864">
    <property type="entry name" value="Zn2-C6_fun-type_DNA-bd_sf"/>
</dbReference>
<keyword evidence="2" id="KW-0539">Nucleus</keyword>
<dbReference type="PROSITE" id="PS50048">
    <property type="entry name" value="ZN2_CY6_FUNGAL_2"/>
    <property type="match status" value="1"/>
</dbReference>
<dbReference type="PANTHER" id="PTHR37534:SF11">
    <property type="entry name" value="ZN(II)2CYS6 TRANSCRIPTION FACTOR (EUROFUNG)"/>
    <property type="match status" value="1"/>
</dbReference>
<evidence type="ECO:0000256" key="2">
    <source>
        <dbReference type="ARBA" id="ARBA00023242"/>
    </source>
</evidence>
<dbReference type="CDD" id="cd00067">
    <property type="entry name" value="GAL4"/>
    <property type="match status" value="1"/>
</dbReference>
<protein>
    <submittedName>
        <fullName evidence="5">C6 zinc finger domain protein</fullName>
    </submittedName>
</protein>
<dbReference type="Pfam" id="PF11951">
    <property type="entry name" value="Fungal_trans_2"/>
    <property type="match status" value="1"/>
</dbReference>
<dbReference type="GO" id="GO:0000981">
    <property type="term" value="F:DNA-binding transcription factor activity, RNA polymerase II-specific"/>
    <property type="evidence" value="ECO:0007669"/>
    <property type="project" value="InterPro"/>
</dbReference>
<dbReference type="PANTHER" id="PTHR37534">
    <property type="entry name" value="TRANSCRIPTIONAL ACTIVATOR PROTEIN UGA3"/>
    <property type="match status" value="1"/>
</dbReference>
<reference evidence="5" key="1">
    <citation type="journal article" date="2021" name="Nat. Commun.">
        <title>Genetic determinants of endophytism in the Arabidopsis root mycobiome.</title>
        <authorList>
            <person name="Mesny F."/>
            <person name="Miyauchi S."/>
            <person name="Thiergart T."/>
            <person name="Pickel B."/>
            <person name="Atanasova L."/>
            <person name="Karlsson M."/>
            <person name="Huettel B."/>
            <person name="Barry K.W."/>
            <person name="Haridas S."/>
            <person name="Chen C."/>
            <person name="Bauer D."/>
            <person name="Andreopoulos W."/>
            <person name="Pangilinan J."/>
            <person name="LaButti K."/>
            <person name="Riley R."/>
            <person name="Lipzen A."/>
            <person name="Clum A."/>
            <person name="Drula E."/>
            <person name="Henrissat B."/>
            <person name="Kohler A."/>
            <person name="Grigoriev I.V."/>
            <person name="Martin F.M."/>
            <person name="Hacquard S."/>
        </authorList>
    </citation>
    <scope>NUCLEOTIDE SEQUENCE</scope>
    <source>
        <strain evidence="5">MPI-CAGE-AT-0147</strain>
    </source>
</reference>
<accession>A0A9P9FGZ4</accession>
<comment type="caution">
    <text evidence="5">The sequence shown here is derived from an EMBL/GenBank/DDBJ whole genome shotgun (WGS) entry which is preliminary data.</text>
</comment>
<dbReference type="InterPro" id="IPR001138">
    <property type="entry name" value="Zn2Cys6_DnaBD"/>
</dbReference>
<gene>
    <name evidence="5" type="ORF">EDB81DRAFT_715026</name>
</gene>
<dbReference type="InterPro" id="IPR021858">
    <property type="entry name" value="Fun_TF"/>
</dbReference>